<evidence type="ECO:0000313" key="4">
    <source>
        <dbReference type="EMBL" id="QGQ97751.1"/>
    </source>
</evidence>
<dbReference type="PANTHER" id="PTHR43649:SF33">
    <property type="entry name" value="POLYGALACTURONAN_RHAMNOGALACTURONAN-BINDING PROTEIN YTCQ"/>
    <property type="match status" value="1"/>
</dbReference>
<dbReference type="Gene3D" id="3.40.190.10">
    <property type="entry name" value="Periplasmic binding protein-like II"/>
    <property type="match status" value="2"/>
</dbReference>
<dbReference type="Proteomes" id="UP000426246">
    <property type="component" value="Chromosome"/>
</dbReference>
<protein>
    <recommendedName>
        <fullName evidence="6">Extracellular solute-binding protein</fullName>
    </recommendedName>
</protein>
<accession>A0A6B8RN26</accession>
<evidence type="ECO:0000256" key="3">
    <source>
        <dbReference type="SAM" id="SignalP"/>
    </source>
</evidence>
<dbReference type="PANTHER" id="PTHR43649">
    <property type="entry name" value="ARABINOSE-BINDING PROTEIN-RELATED"/>
    <property type="match status" value="1"/>
</dbReference>
<dbReference type="PROSITE" id="PS51257">
    <property type="entry name" value="PROKAR_LIPOPROTEIN"/>
    <property type="match status" value="1"/>
</dbReference>
<evidence type="ECO:0000256" key="1">
    <source>
        <dbReference type="ARBA" id="ARBA00022729"/>
    </source>
</evidence>
<keyword evidence="1 3" id="KW-0732">Signal</keyword>
<dbReference type="RefSeq" id="WP_155702852.1">
    <property type="nucleotide sequence ID" value="NZ_CP034235.1"/>
</dbReference>
<gene>
    <name evidence="4" type="ORF">EHS13_24115</name>
</gene>
<dbReference type="OrthoDB" id="9787283at2"/>
<evidence type="ECO:0008006" key="6">
    <source>
        <dbReference type="Google" id="ProtNLM"/>
    </source>
</evidence>
<reference evidence="5" key="1">
    <citation type="submission" date="2018-11" db="EMBL/GenBank/DDBJ databases">
        <title>Complete genome sequence of Paenibacillus sp. ML311-T8.</title>
        <authorList>
            <person name="Nam Y.-D."/>
            <person name="Kang J."/>
            <person name="Chung W.-H."/>
            <person name="Park Y.S."/>
        </authorList>
    </citation>
    <scope>NUCLEOTIDE SEQUENCE [LARGE SCALE GENOMIC DNA]</scope>
    <source>
        <strain evidence="5">ML311-T8</strain>
    </source>
</reference>
<feature type="signal peptide" evidence="3">
    <location>
        <begin position="1"/>
        <end position="23"/>
    </location>
</feature>
<dbReference type="EMBL" id="CP034235">
    <property type="protein sequence ID" value="QGQ97751.1"/>
    <property type="molecule type" value="Genomic_DNA"/>
</dbReference>
<evidence type="ECO:0000256" key="2">
    <source>
        <dbReference type="SAM" id="MobiDB-lite"/>
    </source>
</evidence>
<dbReference type="InterPro" id="IPR050490">
    <property type="entry name" value="Bact_solute-bd_prot1"/>
</dbReference>
<sequence>MKKTLAILMASALVLLSACSSKSDNSTATSTPAATAQESSAASAAPAEQADPYAPMKDTVTITIAKEAAAAPKLGKGSTVEDNDLTKYISKKLNIKYVDAWQATNVQDAYRQKVSIALASNEIPDTLVVDKQQLVQMVNAGLLEDLTAAYTNYASPDLKASYDSTGGYSLKSATFDGKLMGIPNVSPGADGVNLLWLRQDWMDELGLKGPQTLDDINAIIETFKSKKGALGLLGNSGQIVNVGGNSIYGFDSIFSSFGAFPQLWYKNDQGEVVYGSVQPEVKTALAKLSEMYKAGLIDKEFAIKKTQQSDEAVASGKAGVLFGPWWISYLFGDSMKQDPKANWVPYAAPIGKDGKMNTHMMAPSVNYLVVKKGFKNPEAVVKTVNVQHDIDQMNLDQMKKDGIIVNDPEYQWQLMPFSILLSNYDDKEKKAIAVQSVIDGKTTADTLKGESVQIYQAYVNEKANPKKDFYAWAQKTANLDGASKLEGDNITKKIGVFYDQTDTMRTKWVNLKKLEDEAYLKIILGSASVDTFDTFVSKWKQQGGDQITKEVIEATQK</sequence>
<proteinExistence type="predicted"/>
<name>A0A6B8RN26_9BACL</name>
<feature type="region of interest" description="Disordered" evidence="2">
    <location>
        <begin position="26"/>
        <end position="50"/>
    </location>
</feature>
<evidence type="ECO:0000313" key="5">
    <source>
        <dbReference type="Proteomes" id="UP000426246"/>
    </source>
</evidence>
<organism evidence="4 5">
    <name type="scientific">Paenibacillus psychroresistens</name>
    <dbReference type="NCBI Taxonomy" id="1778678"/>
    <lineage>
        <taxon>Bacteria</taxon>
        <taxon>Bacillati</taxon>
        <taxon>Bacillota</taxon>
        <taxon>Bacilli</taxon>
        <taxon>Bacillales</taxon>
        <taxon>Paenibacillaceae</taxon>
        <taxon>Paenibacillus</taxon>
    </lineage>
</organism>
<keyword evidence="5" id="KW-1185">Reference proteome</keyword>
<dbReference type="KEGG" id="ppsc:EHS13_24115"/>
<dbReference type="AlphaFoldDB" id="A0A6B8RN26"/>
<feature type="chain" id="PRO_5025685334" description="Extracellular solute-binding protein" evidence="3">
    <location>
        <begin position="24"/>
        <end position="557"/>
    </location>
</feature>
<dbReference type="SUPFAM" id="SSF53850">
    <property type="entry name" value="Periplasmic binding protein-like II"/>
    <property type="match status" value="1"/>
</dbReference>